<feature type="region of interest" description="Disordered" evidence="1">
    <location>
        <begin position="33"/>
        <end position="68"/>
    </location>
</feature>
<sequence>IPMHPQQFLEVNYNLIKIARENVMFKNNYCPGGGGKGRGCGKGQGKGKGGSGKGGRGKGKGKGKGSQD</sequence>
<feature type="compositionally biased region" description="Gly residues" evidence="1">
    <location>
        <begin position="33"/>
        <end position="54"/>
    </location>
</feature>
<organism evidence="2 3">
    <name type="scientific">Thermodesulfobacterium geofontis</name>
    <dbReference type="NCBI Taxonomy" id="1295609"/>
    <lineage>
        <taxon>Bacteria</taxon>
        <taxon>Pseudomonadati</taxon>
        <taxon>Thermodesulfobacteriota</taxon>
        <taxon>Thermodesulfobacteria</taxon>
        <taxon>Thermodesulfobacteriales</taxon>
        <taxon>Thermodesulfobacteriaceae</taxon>
        <taxon>Thermodesulfobacterium</taxon>
    </lineage>
</organism>
<name>A0A2N7QFI3_9BACT</name>
<protein>
    <submittedName>
        <fullName evidence="2">Uncharacterized protein</fullName>
    </submittedName>
</protein>
<gene>
    <name evidence="2" type="ORF">C0169_02450</name>
</gene>
<evidence type="ECO:0000256" key="1">
    <source>
        <dbReference type="SAM" id="MobiDB-lite"/>
    </source>
</evidence>
<dbReference type="AlphaFoldDB" id="A0A2N7QFI3"/>
<dbReference type="Proteomes" id="UP000235619">
    <property type="component" value="Unassembled WGS sequence"/>
</dbReference>
<feature type="non-terminal residue" evidence="2">
    <location>
        <position position="1"/>
    </location>
</feature>
<proteinExistence type="predicted"/>
<evidence type="ECO:0000313" key="2">
    <source>
        <dbReference type="EMBL" id="PMP97639.1"/>
    </source>
</evidence>
<dbReference type="EMBL" id="PNJD01000150">
    <property type="protein sequence ID" value="PMP97639.1"/>
    <property type="molecule type" value="Genomic_DNA"/>
</dbReference>
<comment type="caution">
    <text evidence="2">The sequence shown here is derived from an EMBL/GenBank/DDBJ whole genome shotgun (WGS) entry which is preliminary data.</text>
</comment>
<evidence type="ECO:0000313" key="3">
    <source>
        <dbReference type="Proteomes" id="UP000235619"/>
    </source>
</evidence>
<feature type="compositionally biased region" description="Basic residues" evidence="1">
    <location>
        <begin position="55"/>
        <end position="68"/>
    </location>
</feature>
<accession>A0A2N7QFI3</accession>
<reference evidence="2 3" key="1">
    <citation type="submission" date="2018-01" db="EMBL/GenBank/DDBJ databases">
        <title>Metagenomic assembled genomes from two thermal pools in the Uzon Caldera, Kamchatka, Russia.</title>
        <authorList>
            <person name="Wilkins L."/>
            <person name="Ettinger C."/>
        </authorList>
    </citation>
    <scope>NUCLEOTIDE SEQUENCE [LARGE SCALE GENOMIC DNA]</scope>
    <source>
        <strain evidence="2">ARK-04</strain>
    </source>
</reference>